<dbReference type="InterPro" id="IPR001509">
    <property type="entry name" value="Epimerase_deHydtase"/>
</dbReference>
<sequence>MKISAIVTGATGMVGEGVLIECLKHPDVEQVLVIGRKSCGVAHPKLKEIVHTDLYDWMPIESQLTGYNACYFCLGVSSVGKTEEAYGRVTYDLTMHAATLLSRLNADMVFCYVTGSGTDSSEKGKSMWARVKGKTENDLLKLPFRRAFMFRPGYMHPTPGARNTQKYYRALSWLYPVFKRIMPNFVIKLSELGLAMIHSVSIDYPKSVLEVKDIVQLAKAQ</sequence>
<dbReference type="PANTHER" id="PTHR14097">
    <property type="entry name" value="OXIDOREDUCTASE HTATIP2"/>
    <property type="match status" value="1"/>
</dbReference>
<dbReference type="InterPro" id="IPR036291">
    <property type="entry name" value="NAD(P)-bd_dom_sf"/>
</dbReference>
<dbReference type="PANTHER" id="PTHR14097:SF8">
    <property type="entry name" value="NAD(P)-BINDING DOMAIN-CONTAINING PROTEIN"/>
    <property type="match status" value="1"/>
</dbReference>
<feature type="domain" description="NAD-dependent epimerase/dehydratase" evidence="2">
    <location>
        <begin position="6"/>
        <end position="109"/>
    </location>
</feature>
<dbReference type="OrthoDB" id="9785372at2"/>
<evidence type="ECO:0000256" key="1">
    <source>
        <dbReference type="ARBA" id="ARBA00004370"/>
    </source>
</evidence>
<evidence type="ECO:0000313" key="4">
    <source>
        <dbReference type="Proteomes" id="UP000256869"/>
    </source>
</evidence>
<keyword evidence="4" id="KW-1185">Reference proteome</keyword>
<comment type="caution">
    <text evidence="3">The sequence shown here is derived from an EMBL/GenBank/DDBJ whole genome shotgun (WGS) entry which is preliminary data.</text>
</comment>
<dbReference type="AlphaFoldDB" id="A0A3D9IXG4"/>
<dbReference type="RefSeq" id="WP_115991222.1">
    <property type="nucleotide sequence ID" value="NZ_QRDY01000001.1"/>
</dbReference>
<dbReference type="Gene3D" id="3.40.50.720">
    <property type="entry name" value="NAD(P)-binding Rossmann-like Domain"/>
    <property type="match status" value="1"/>
</dbReference>
<reference evidence="3 4" key="1">
    <citation type="submission" date="2018-07" db="EMBL/GenBank/DDBJ databases">
        <title>Genomic Encyclopedia of Type Strains, Phase III (KMG-III): the genomes of soil and plant-associated and newly described type strains.</title>
        <authorList>
            <person name="Whitman W."/>
        </authorList>
    </citation>
    <scope>NUCLEOTIDE SEQUENCE [LARGE SCALE GENOMIC DNA]</scope>
    <source>
        <strain evidence="3 4">CECT 8236</strain>
    </source>
</reference>
<protein>
    <recommendedName>
        <fullName evidence="2">NAD-dependent epimerase/dehydratase domain-containing protein</fullName>
    </recommendedName>
</protein>
<gene>
    <name evidence="3" type="ORF">DFP95_101796</name>
</gene>
<dbReference type="EMBL" id="QRDY01000001">
    <property type="protein sequence ID" value="RED66297.1"/>
    <property type="molecule type" value="Genomic_DNA"/>
</dbReference>
<comment type="subcellular location">
    <subcellularLocation>
        <location evidence="1">Membrane</location>
    </subcellularLocation>
</comment>
<dbReference type="Pfam" id="PF01370">
    <property type="entry name" value="Epimerase"/>
    <property type="match status" value="1"/>
</dbReference>
<dbReference type="Proteomes" id="UP000256869">
    <property type="component" value="Unassembled WGS sequence"/>
</dbReference>
<accession>A0A3D9IXG4</accession>
<organism evidence="3 4">
    <name type="scientific">Cohnella lupini</name>
    <dbReference type="NCBI Taxonomy" id="1294267"/>
    <lineage>
        <taxon>Bacteria</taxon>
        <taxon>Bacillati</taxon>
        <taxon>Bacillota</taxon>
        <taxon>Bacilli</taxon>
        <taxon>Bacillales</taxon>
        <taxon>Paenibacillaceae</taxon>
        <taxon>Cohnella</taxon>
    </lineage>
</organism>
<name>A0A3D9IXG4_9BACL</name>
<evidence type="ECO:0000313" key="3">
    <source>
        <dbReference type="EMBL" id="RED66297.1"/>
    </source>
</evidence>
<dbReference type="SUPFAM" id="SSF51735">
    <property type="entry name" value="NAD(P)-binding Rossmann-fold domains"/>
    <property type="match status" value="1"/>
</dbReference>
<evidence type="ECO:0000259" key="2">
    <source>
        <dbReference type="Pfam" id="PF01370"/>
    </source>
</evidence>
<proteinExistence type="predicted"/>
<dbReference type="GO" id="GO:0016020">
    <property type="term" value="C:membrane"/>
    <property type="evidence" value="ECO:0007669"/>
    <property type="project" value="UniProtKB-SubCell"/>
</dbReference>